<dbReference type="GO" id="GO:0016758">
    <property type="term" value="F:hexosyltransferase activity"/>
    <property type="evidence" value="ECO:0007669"/>
    <property type="project" value="UniProtKB-ARBA"/>
</dbReference>
<dbReference type="SUPFAM" id="SSF53448">
    <property type="entry name" value="Nucleotide-diphospho-sugar transferases"/>
    <property type="match status" value="1"/>
</dbReference>
<dbReference type="AlphaFoldDB" id="A0A510JB60"/>
<dbReference type="Proteomes" id="UP000321606">
    <property type="component" value="Chromosome"/>
</dbReference>
<dbReference type="Pfam" id="PF00535">
    <property type="entry name" value="Glycos_transf_2"/>
    <property type="match status" value="1"/>
</dbReference>
<dbReference type="STRING" id="714315.GCA_000516535_01503"/>
<sequence>MIKDKVSVIIPMYNAEKFISRTVESVINQTYKNWELLIINDNSGDKSYEIVKKYSEKDDRIKVITVEKNIGVVKGRNKLIDMAEGQYIAFLDADDYWAENKLERQIAFMKEKNAAISCTEYTRVTEEGKPINRIIIKEKITYTDLLKNNYLGCLTVMLDNEKLGKRYFKERNKNEDYVLWLEVIKETGEIYGLKEDLAFYRVLNNSRSSNKAGAAKVRWEIYRKEEKLSFLKSLYYFINYAIIALKKTK</sequence>
<evidence type="ECO:0000313" key="2">
    <source>
        <dbReference type="Proteomes" id="UP000321606"/>
    </source>
</evidence>
<dbReference type="RefSeq" id="WP_006806788.1">
    <property type="nucleotide sequence ID" value="NZ_AP019822.1"/>
</dbReference>
<dbReference type="PANTHER" id="PTHR22916">
    <property type="entry name" value="GLYCOSYLTRANSFERASE"/>
    <property type="match status" value="1"/>
</dbReference>
<keyword evidence="1" id="KW-0808">Transferase</keyword>
<dbReference type="OrthoDB" id="9785185at2"/>
<reference evidence="1 2" key="1">
    <citation type="submission" date="2019-07" db="EMBL/GenBank/DDBJ databases">
        <title>Complete Genome Sequence of Leptotrichia goodfellowii Strain JCM 16774.</title>
        <authorList>
            <person name="Watanabe S."/>
            <person name="Cui L."/>
        </authorList>
    </citation>
    <scope>NUCLEOTIDE SEQUENCE [LARGE SCALE GENOMIC DNA]</scope>
    <source>
        <strain evidence="1 2">JCM16774</strain>
    </source>
</reference>
<dbReference type="PANTHER" id="PTHR22916:SF3">
    <property type="entry name" value="UDP-GLCNAC:BETAGAL BETA-1,3-N-ACETYLGLUCOSAMINYLTRANSFERASE-LIKE PROTEIN 1"/>
    <property type="match status" value="1"/>
</dbReference>
<dbReference type="CDD" id="cd00761">
    <property type="entry name" value="Glyco_tranf_GTA_type"/>
    <property type="match status" value="1"/>
</dbReference>
<dbReference type="KEGG" id="lgo:JCM16774_1494"/>
<dbReference type="InterPro" id="IPR001173">
    <property type="entry name" value="Glyco_trans_2-like"/>
</dbReference>
<dbReference type="InterPro" id="IPR029044">
    <property type="entry name" value="Nucleotide-diphossugar_trans"/>
</dbReference>
<dbReference type="EMBL" id="AP019822">
    <property type="protein sequence ID" value="BBM36550.1"/>
    <property type="molecule type" value="Genomic_DNA"/>
</dbReference>
<protein>
    <submittedName>
        <fullName evidence="1">Family 2 glycosyl transferase</fullName>
    </submittedName>
</protein>
<accession>A0A510JB60</accession>
<gene>
    <name evidence="1" type="ORF">JCM16774_1494</name>
</gene>
<name>A0A510JB60_9FUSO</name>
<organism evidence="1 2">
    <name type="scientific">Pseudoleptotrichia goodfellowii</name>
    <dbReference type="NCBI Taxonomy" id="157692"/>
    <lineage>
        <taxon>Bacteria</taxon>
        <taxon>Fusobacteriati</taxon>
        <taxon>Fusobacteriota</taxon>
        <taxon>Fusobacteriia</taxon>
        <taxon>Fusobacteriales</taxon>
        <taxon>Leptotrichiaceae</taxon>
        <taxon>Pseudoleptotrichia</taxon>
    </lineage>
</organism>
<dbReference type="Gene3D" id="3.90.550.10">
    <property type="entry name" value="Spore Coat Polysaccharide Biosynthesis Protein SpsA, Chain A"/>
    <property type="match status" value="1"/>
</dbReference>
<evidence type="ECO:0000313" key="1">
    <source>
        <dbReference type="EMBL" id="BBM36550.1"/>
    </source>
</evidence>
<proteinExistence type="predicted"/>